<dbReference type="GO" id="GO:0003677">
    <property type="term" value="F:DNA binding"/>
    <property type="evidence" value="ECO:0007669"/>
    <property type="project" value="UniProtKB-KW"/>
</dbReference>
<name>A0A031K1J6_9SPHN</name>
<dbReference type="Gene3D" id="3.30.450.80">
    <property type="entry name" value="Transcription factor LuxR-like, autoinducer-binding domain"/>
    <property type="match status" value="1"/>
</dbReference>
<dbReference type="EMBL" id="JFYZ01000003">
    <property type="protein sequence ID" value="EZP83105.1"/>
    <property type="molecule type" value="Genomic_DNA"/>
</dbReference>
<evidence type="ECO:0000313" key="5">
    <source>
        <dbReference type="EMBL" id="EZP83105.1"/>
    </source>
</evidence>
<organism evidence="5 6">
    <name type="scientific">Novosphingobium resinovorum</name>
    <dbReference type="NCBI Taxonomy" id="158500"/>
    <lineage>
        <taxon>Bacteria</taxon>
        <taxon>Pseudomonadati</taxon>
        <taxon>Pseudomonadota</taxon>
        <taxon>Alphaproteobacteria</taxon>
        <taxon>Sphingomonadales</taxon>
        <taxon>Sphingomonadaceae</taxon>
        <taxon>Novosphingobium</taxon>
    </lineage>
</organism>
<keyword evidence="1" id="KW-0805">Transcription regulation</keyword>
<dbReference type="InterPro" id="IPR005143">
    <property type="entry name" value="TF_LuxR_autoind-bd_dom"/>
</dbReference>
<evidence type="ECO:0000259" key="4">
    <source>
        <dbReference type="PROSITE" id="PS50043"/>
    </source>
</evidence>
<dbReference type="PANTHER" id="PTHR44688:SF16">
    <property type="entry name" value="DNA-BINDING TRANSCRIPTIONAL ACTIVATOR DEVR_DOSR"/>
    <property type="match status" value="1"/>
</dbReference>
<dbReference type="Pfam" id="PF03472">
    <property type="entry name" value="Autoind_bind"/>
    <property type="match status" value="1"/>
</dbReference>
<evidence type="ECO:0000313" key="6">
    <source>
        <dbReference type="Proteomes" id="UP000024329"/>
    </source>
</evidence>
<reference evidence="5 6" key="1">
    <citation type="submission" date="2014-03" db="EMBL/GenBank/DDBJ databases">
        <title>Whole genome sequence of Novosphingobium resinovorum KF1.</title>
        <authorList>
            <person name="Gan H.M."/>
            <person name="Gan H.Y."/>
            <person name="Chew T.H."/>
            <person name="Savka M.A."/>
        </authorList>
    </citation>
    <scope>NUCLEOTIDE SEQUENCE [LARGE SCALE GENOMIC DNA]</scope>
    <source>
        <strain evidence="5 6">KF1</strain>
    </source>
</reference>
<accession>A0A031K1J6</accession>
<dbReference type="SMART" id="SM00421">
    <property type="entry name" value="HTH_LUXR"/>
    <property type="match status" value="1"/>
</dbReference>
<keyword evidence="3" id="KW-0804">Transcription</keyword>
<dbReference type="CDD" id="cd06170">
    <property type="entry name" value="LuxR_C_like"/>
    <property type="match status" value="1"/>
</dbReference>
<dbReference type="RefSeq" id="WP_051586740.1">
    <property type="nucleotide sequence ID" value="NZ_JFYZ01000003.1"/>
</dbReference>
<dbReference type="Gene3D" id="1.10.10.10">
    <property type="entry name" value="Winged helix-like DNA-binding domain superfamily/Winged helix DNA-binding domain"/>
    <property type="match status" value="1"/>
</dbReference>
<dbReference type="Pfam" id="PF00196">
    <property type="entry name" value="GerE"/>
    <property type="match status" value="1"/>
</dbReference>
<dbReference type="SUPFAM" id="SSF75516">
    <property type="entry name" value="Pheromone-binding domain of LuxR-like quorum-sensing transcription factors"/>
    <property type="match status" value="1"/>
</dbReference>
<gene>
    <name evidence="5" type="ORF">BV97_01208</name>
</gene>
<dbReference type="SUPFAM" id="SSF46894">
    <property type="entry name" value="C-terminal effector domain of the bipartite response regulators"/>
    <property type="match status" value="1"/>
</dbReference>
<feature type="domain" description="HTH luxR-type" evidence="4">
    <location>
        <begin position="194"/>
        <end position="259"/>
    </location>
</feature>
<dbReference type="AlphaFoldDB" id="A0A031K1J6"/>
<dbReference type="InterPro" id="IPR016032">
    <property type="entry name" value="Sig_transdc_resp-reg_C-effctor"/>
</dbReference>
<dbReference type="PANTHER" id="PTHR44688">
    <property type="entry name" value="DNA-BINDING TRANSCRIPTIONAL ACTIVATOR DEVR_DOSR"/>
    <property type="match status" value="1"/>
</dbReference>
<dbReference type="InterPro" id="IPR000792">
    <property type="entry name" value="Tscrpt_reg_LuxR_C"/>
</dbReference>
<dbReference type="eggNOG" id="COG2771">
    <property type="taxonomic scope" value="Bacteria"/>
</dbReference>
<dbReference type="GO" id="GO:0006355">
    <property type="term" value="P:regulation of DNA-templated transcription"/>
    <property type="evidence" value="ECO:0007669"/>
    <property type="project" value="InterPro"/>
</dbReference>
<comment type="caution">
    <text evidence="5">The sequence shown here is derived from an EMBL/GenBank/DDBJ whole genome shotgun (WGS) entry which is preliminary data.</text>
</comment>
<protein>
    <submittedName>
        <fullName evidence="5">Transcriptional regulator, LuxR family</fullName>
    </submittedName>
</protein>
<dbReference type="Proteomes" id="UP000024329">
    <property type="component" value="Unassembled WGS sequence"/>
</dbReference>
<dbReference type="InterPro" id="IPR036693">
    <property type="entry name" value="TF_LuxR_autoind-bd_dom_sf"/>
</dbReference>
<dbReference type="InterPro" id="IPR036388">
    <property type="entry name" value="WH-like_DNA-bd_sf"/>
</dbReference>
<sequence>MLSTPRNPQGAVADIATDALHHGLAELDAASDFAAAQVGLKAVAVAIGMPLLAWAPDVSRPEFDEHMDAFLRQEGWPDEVMALWWNRNAMLKSPLYIRCRTSGMPFVTGPSDNVPPRTAELRQIVSAINAMGVRSLITMPIHLPRGRVAMVTWGGSATKALARSVLAQTRTTLIAAAHLFMSSYLHENAGFRSSEEELARLTPREWQCLRLTAQGFREEQVATTIGLGSTTVRFHLDNVVQKLGAANRTHAVALAAQLGLLGSIG</sequence>
<evidence type="ECO:0000256" key="1">
    <source>
        <dbReference type="ARBA" id="ARBA00023015"/>
    </source>
</evidence>
<dbReference type="PATRIC" id="fig|158500.4.peg.1241"/>
<proteinExistence type="predicted"/>
<keyword evidence="2" id="KW-0238">DNA-binding</keyword>
<dbReference type="PROSITE" id="PS50043">
    <property type="entry name" value="HTH_LUXR_2"/>
    <property type="match status" value="1"/>
</dbReference>
<dbReference type="PRINTS" id="PR00038">
    <property type="entry name" value="HTHLUXR"/>
</dbReference>
<evidence type="ECO:0000256" key="2">
    <source>
        <dbReference type="ARBA" id="ARBA00023125"/>
    </source>
</evidence>
<evidence type="ECO:0000256" key="3">
    <source>
        <dbReference type="ARBA" id="ARBA00023163"/>
    </source>
</evidence>